<feature type="chain" id="PRO_5032311391" evidence="4">
    <location>
        <begin position="23"/>
        <end position="397"/>
    </location>
</feature>
<reference evidence="6 7" key="1">
    <citation type="submission" date="2020-08" db="EMBL/GenBank/DDBJ databases">
        <title>Genomic Encyclopedia of Type Strains, Phase IV (KMG-IV): sequencing the most valuable type-strain genomes for metagenomic binning, comparative biology and taxonomic classification.</title>
        <authorList>
            <person name="Goeker M."/>
        </authorList>
    </citation>
    <scope>NUCLEOTIDE SEQUENCE [LARGE SCALE GENOMIC DNA]</scope>
    <source>
        <strain evidence="6 7">DSM 21769</strain>
    </source>
</reference>
<comment type="caution">
    <text evidence="6">The sequence shown here is derived from an EMBL/GenBank/DDBJ whole genome shotgun (WGS) entry which is preliminary data.</text>
</comment>
<protein>
    <submittedName>
        <fullName evidence="6">Acetyl esterase</fullName>
        <ecNumber evidence="6">3.1.1.-</ecNumber>
    </submittedName>
</protein>
<evidence type="ECO:0000256" key="1">
    <source>
        <dbReference type="ARBA" id="ARBA00010515"/>
    </source>
</evidence>
<evidence type="ECO:0000313" key="7">
    <source>
        <dbReference type="Proteomes" id="UP000568839"/>
    </source>
</evidence>
<evidence type="ECO:0000256" key="2">
    <source>
        <dbReference type="ARBA" id="ARBA00022801"/>
    </source>
</evidence>
<comment type="similarity">
    <text evidence="1">Belongs to the 'GDXG' lipolytic enzyme family.</text>
</comment>
<gene>
    <name evidence="6" type="ORF">HNR44_001063</name>
</gene>
<evidence type="ECO:0000256" key="4">
    <source>
        <dbReference type="SAM" id="SignalP"/>
    </source>
</evidence>
<dbReference type="Proteomes" id="UP000568839">
    <property type="component" value="Unassembled WGS sequence"/>
</dbReference>
<dbReference type="EMBL" id="JACHHJ010000001">
    <property type="protein sequence ID" value="MBB6449114.1"/>
    <property type="molecule type" value="Genomic_DNA"/>
</dbReference>
<dbReference type="PANTHER" id="PTHR48081:SF8">
    <property type="entry name" value="ALPHA_BETA HYDROLASE FOLD-3 DOMAIN-CONTAINING PROTEIN-RELATED"/>
    <property type="match status" value="1"/>
</dbReference>
<dbReference type="Gene3D" id="3.40.50.1820">
    <property type="entry name" value="alpha/beta hydrolase"/>
    <property type="match status" value="1"/>
</dbReference>
<evidence type="ECO:0000256" key="3">
    <source>
        <dbReference type="PROSITE-ProRule" id="PRU10038"/>
    </source>
</evidence>
<dbReference type="PANTHER" id="PTHR48081">
    <property type="entry name" value="AB HYDROLASE SUPERFAMILY PROTEIN C4A8.06C"/>
    <property type="match status" value="1"/>
</dbReference>
<dbReference type="PROSITE" id="PS01174">
    <property type="entry name" value="LIPASE_GDXG_SER"/>
    <property type="match status" value="1"/>
</dbReference>
<dbReference type="Pfam" id="PF07859">
    <property type="entry name" value="Abhydrolase_3"/>
    <property type="match status" value="1"/>
</dbReference>
<name>A0A841PMZ6_9BACL</name>
<dbReference type="GO" id="GO:0016787">
    <property type="term" value="F:hydrolase activity"/>
    <property type="evidence" value="ECO:0007669"/>
    <property type="project" value="UniProtKB-KW"/>
</dbReference>
<dbReference type="InterPro" id="IPR050300">
    <property type="entry name" value="GDXG_lipolytic_enzyme"/>
</dbReference>
<dbReference type="RefSeq" id="WP_184403570.1">
    <property type="nucleotide sequence ID" value="NZ_JACHHJ010000001.1"/>
</dbReference>
<proteinExistence type="inferred from homology"/>
<evidence type="ECO:0000313" key="6">
    <source>
        <dbReference type="EMBL" id="MBB6449114.1"/>
    </source>
</evidence>
<keyword evidence="2 6" id="KW-0378">Hydrolase</keyword>
<keyword evidence="7" id="KW-1185">Reference proteome</keyword>
<keyword evidence="4" id="KW-0732">Signal</keyword>
<feature type="domain" description="Alpha/beta hydrolase fold-3" evidence="5">
    <location>
        <begin position="101"/>
        <end position="311"/>
    </location>
</feature>
<dbReference type="InterPro" id="IPR013094">
    <property type="entry name" value="AB_hydrolase_3"/>
</dbReference>
<sequence length="397" mass="43864">MFSLSFKIMIGFCIILSSFVSGWSTTSEGTLPSKTAVVLHAINNQLVVPNEQLTPPAFLTGNSSSGNVTFEQKSLEIPVSDGSLIPARMHRPIGVEDAPIILYYHGGAFMEGYGSIHTHDNIVRALAYRSNAIVISVGYRLAPEHIFPKAVDDSYDALLWAHEQAEELGGSKEKIIVAGDSAGGNIATVTAMQARNKGGPELQAQLLFYPLTTFHDRSLETRNKYDSGHYLLSRKVMEKARDTYTPGEEMRKNPYVSPLDEGVAEDLPPAFIATAEYDPLRDEGELYAHKLNDEDVPVEAIRYEGVMHGFLSFYEVMATGSHAIDDSLDFLDRTLNDEPLQTAGFRIVERGQPSGVERIREETEAHLAAVYLLGLHAERRFNDWVETTLLADSAKDN</sequence>
<accession>A0A841PMZ6</accession>
<dbReference type="AlphaFoldDB" id="A0A841PMZ6"/>
<organism evidence="6 7">
    <name type="scientific">Geomicrobium halophilum</name>
    <dbReference type="NCBI Taxonomy" id="549000"/>
    <lineage>
        <taxon>Bacteria</taxon>
        <taxon>Bacillati</taxon>
        <taxon>Bacillota</taxon>
        <taxon>Bacilli</taxon>
        <taxon>Bacillales</taxon>
        <taxon>Geomicrobium</taxon>
    </lineage>
</organism>
<dbReference type="SUPFAM" id="SSF53474">
    <property type="entry name" value="alpha/beta-Hydrolases"/>
    <property type="match status" value="1"/>
</dbReference>
<dbReference type="InterPro" id="IPR033140">
    <property type="entry name" value="Lipase_GDXG_put_SER_AS"/>
</dbReference>
<dbReference type="EC" id="3.1.1.-" evidence="6"/>
<feature type="signal peptide" evidence="4">
    <location>
        <begin position="1"/>
        <end position="22"/>
    </location>
</feature>
<dbReference type="InterPro" id="IPR029058">
    <property type="entry name" value="AB_hydrolase_fold"/>
</dbReference>
<feature type="active site" evidence="3">
    <location>
        <position position="181"/>
    </location>
</feature>
<evidence type="ECO:0000259" key="5">
    <source>
        <dbReference type="Pfam" id="PF07859"/>
    </source>
</evidence>